<feature type="transmembrane region" description="Helical" evidence="1">
    <location>
        <begin position="54"/>
        <end position="79"/>
    </location>
</feature>
<organism evidence="2">
    <name type="scientific">marine metagenome</name>
    <dbReference type="NCBI Taxonomy" id="408172"/>
    <lineage>
        <taxon>unclassified sequences</taxon>
        <taxon>metagenomes</taxon>
        <taxon>ecological metagenomes</taxon>
    </lineage>
</organism>
<evidence type="ECO:0000313" key="2">
    <source>
        <dbReference type="EMBL" id="SVB65109.1"/>
    </source>
</evidence>
<feature type="transmembrane region" description="Helical" evidence="1">
    <location>
        <begin position="99"/>
        <end position="122"/>
    </location>
</feature>
<feature type="transmembrane region" description="Helical" evidence="1">
    <location>
        <begin position="24"/>
        <end position="47"/>
    </location>
</feature>
<evidence type="ECO:0000256" key="1">
    <source>
        <dbReference type="SAM" id="Phobius"/>
    </source>
</evidence>
<keyword evidence="1" id="KW-0472">Membrane</keyword>
<reference evidence="2" key="1">
    <citation type="submission" date="2018-05" db="EMBL/GenBank/DDBJ databases">
        <authorList>
            <person name="Lanie J.A."/>
            <person name="Ng W.-L."/>
            <person name="Kazmierczak K.M."/>
            <person name="Andrzejewski T.M."/>
            <person name="Davidsen T.M."/>
            <person name="Wayne K.J."/>
            <person name="Tettelin H."/>
            <person name="Glass J.I."/>
            <person name="Rusch D."/>
            <person name="Podicherti R."/>
            <person name="Tsui H.-C.T."/>
            <person name="Winkler M.E."/>
        </authorList>
    </citation>
    <scope>NUCLEOTIDE SEQUENCE</scope>
</reference>
<keyword evidence="1" id="KW-1133">Transmembrane helix</keyword>
<gene>
    <name evidence="2" type="ORF">METZ01_LOCUS217963</name>
</gene>
<name>A0A382FR08_9ZZZZ</name>
<dbReference type="AlphaFoldDB" id="A0A382FR08"/>
<proteinExistence type="predicted"/>
<keyword evidence="1" id="KW-0812">Transmembrane</keyword>
<protein>
    <submittedName>
        <fullName evidence="2">Uncharacterized protein</fullName>
    </submittedName>
</protein>
<dbReference type="EMBL" id="UINC01051223">
    <property type="protein sequence ID" value="SVB65109.1"/>
    <property type="molecule type" value="Genomic_DNA"/>
</dbReference>
<sequence length="129" mass="13535">MGFAGNIVNGLVVPSTAVSDFSAFAVRMLVIGAACSTGGMVAWFNMFESKRGGFLVWIVGTLGGFLGGIIAYQVGSGIVDNPDLVLSGKILGYWTLSQRLVQVVILGAGFGACFFVSILALFSKRFDNL</sequence>
<accession>A0A382FR08</accession>